<organism evidence="1 2">
    <name type="scientific">Deinococcus sonorensis</name>
    <dbReference type="NCBI Taxonomy" id="309891"/>
    <lineage>
        <taxon>Bacteria</taxon>
        <taxon>Thermotogati</taxon>
        <taxon>Deinococcota</taxon>
        <taxon>Deinococci</taxon>
        <taxon>Deinococcales</taxon>
        <taxon>Deinococcaceae</taxon>
        <taxon>Deinococcus</taxon>
    </lineage>
</organism>
<protein>
    <submittedName>
        <fullName evidence="1">Replication-relaxation family protein</fullName>
    </submittedName>
</protein>
<accession>A0ABV8YBN9</accession>
<evidence type="ECO:0000313" key="1">
    <source>
        <dbReference type="EMBL" id="MFC4455196.1"/>
    </source>
</evidence>
<dbReference type="InterPro" id="IPR025855">
    <property type="entry name" value="Replic_Relax"/>
</dbReference>
<dbReference type="Proteomes" id="UP001595939">
    <property type="component" value="Unassembled WGS sequence"/>
</dbReference>
<proteinExistence type="predicted"/>
<comment type="caution">
    <text evidence="1">The sequence shown here is derived from an EMBL/GenBank/DDBJ whole genome shotgun (WGS) entry which is preliminary data.</text>
</comment>
<gene>
    <name evidence="1" type="ORF">ACFO0P_15565</name>
</gene>
<sequence>MAVKGRAQRHAPTVPLRTVGVHPRAVEALRTDVVLTLHQLERYHAVGRRGLGHLPFRELQVYPVYMNTAVSSVERFYALDPRVLERATVSELGHLAGTAEIRQQLRARPEQWRVVRRGPVTVPDAQYRPASGGVVAIEYDTGSYSSQVVKRKVEAFTLDCTGIVWGAVSAMRRERLQFRYPAVTVLDARWWSRP</sequence>
<keyword evidence="2" id="KW-1185">Reference proteome</keyword>
<evidence type="ECO:0000313" key="2">
    <source>
        <dbReference type="Proteomes" id="UP001595939"/>
    </source>
</evidence>
<name>A0ABV8YBN9_9DEIO</name>
<dbReference type="Pfam" id="PF13814">
    <property type="entry name" value="Replic_Relax"/>
    <property type="match status" value="1"/>
</dbReference>
<dbReference type="RefSeq" id="WP_380129913.1">
    <property type="nucleotide sequence ID" value="NZ_JBHSEG010000008.1"/>
</dbReference>
<dbReference type="EMBL" id="JBHSEG010000008">
    <property type="protein sequence ID" value="MFC4455196.1"/>
    <property type="molecule type" value="Genomic_DNA"/>
</dbReference>
<reference evidence="2" key="1">
    <citation type="journal article" date="2019" name="Int. J. Syst. Evol. Microbiol.">
        <title>The Global Catalogue of Microorganisms (GCM) 10K type strain sequencing project: providing services to taxonomists for standard genome sequencing and annotation.</title>
        <authorList>
            <consortium name="The Broad Institute Genomics Platform"/>
            <consortium name="The Broad Institute Genome Sequencing Center for Infectious Disease"/>
            <person name="Wu L."/>
            <person name="Ma J."/>
        </authorList>
    </citation>
    <scope>NUCLEOTIDE SEQUENCE [LARGE SCALE GENOMIC DNA]</scope>
    <source>
        <strain evidence="2">CCUG 39970</strain>
    </source>
</reference>